<reference evidence="1 2" key="2">
    <citation type="submission" date="2018-11" db="EMBL/GenBank/DDBJ databases">
        <authorList>
            <consortium name="Pathogen Informatics"/>
        </authorList>
    </citation>
    <scope>NUCLEOTIDE SEQUENCE [LARGE SCALE GENOMIC DNA]</scope>
    <source>
        <strain evidence="1 2">MHpl1</strain>
    </source>
</reference>
<dbReference type="WBParaSite" id="HPLM_0001973001-mRNA-1">
    <property type="protein sequence ID" value="HPLM_0001973001-mRNA-1"/>
    <property type="gene ID" value="HPLM_0001973001"/>
</dbReference>
<keyword evidence="2" id="KW-1185">Reference proteome</keyword>
<name>A0A0N4X5T8_HAEPC</name>
<dbReference type="Proteomes" id="UP000268014">
    <property type="component" value="Unassembled WGS sequence"/>
</dbReference>
<proteinExistence type="predicted"/>
<sequence>MSRKYIVMDQFYAAEPTFSSADAVSGDADPEAVYERTVLRLTQWRRASPPDAVIESAYKSCDSGSLHLRQIPFYCIFRIIEGVNCKIAADFA</sequence>
<gene>
    <name evidence="1" type="ORF">HPLM_LOCUS19722</name>
</gene>
<evidence type="ECO:0000313" key="2">
    <source>
        <dbReference type="Proteomes" id="UP000268014"/>
    </source>
</evidence>
<evidence type="ECO:0000313" key="3">
    <source>
        <dbReference type="WBParaSite" id="HPLM_0001973001-mRNA-1"/>
    </source>
</evidence>
<dbReference type="EMBL" id="UZAF01021540">
    <property type="protein sequence ID" value="VDO78935.1"/>
    <property type="molecule type" value="Genomic_DNA"/>
</dbReference>
<reference evidence="3" key="1">
    <citation type="submission" date="2017-02" db="UniProtKB">
        <authorList>
            <consortium name="WormBaseParasite"/>
        </authorList>
    </citation>
    <scope>IDENTIFICATION</scope>
</reference>
<organism evidence="3">
    <name type="scientific">Haemonchus placei</name>
    <name type="common">Barber's pole worm</name>
    <dbReference type="NCBI Taxonomy" id="6290"/>
    <lineage>
        <taxon>Eukaryota</taxon>
        <taxon>Metazoa</taxon>
        <taxon>Ecdysozoa</taxon>
        <taxon>Nematoda</taxon>
        <taxon>Chromadorea</taxon>
        <taxon>Rhabditida</taxon>
        <taxon>Rhabditina</taxon>
        <taxon>Rhabditomorpha</taxon>
        <taxon>Strongyloidea</taxon>
        <taxon>Trichostrongylidae</taxon>
        <taxon>Haemonchus</taxon>
    </lineage>
</organism>
<accession>A0A0N4X5T8</accession>
<protein>
    <submittedName>
        <fullName evidence="1 3">Uncharacterized protein</fullName>
    </submittedName>
</protein>
<dbReference type="AlphaFoldDB" id="A0A0N4X5T8"/>
<evidence type="ECO:0000313" key="1">
    <source>
        <dbReference type="EMBL" id="VDO78935.1"/>
    </source>
</evidence>